<dbReference type="InterPro" id="IPR036388">
    <property type="entry name" value="WH-like_DNA-bd_sf"/>
</dbReference>
<dbReference type="Pfam" id="PF00486">
    <property type="entry name" value="Trans_reg_C"/>
    <property type="match status" value="1"/>
</dbReference>
<accession>A0A849VFA1</accession>
<feature type="domain" description="Response regulatory" evidence="8">
    <location>
        <begin position="2"/>
        <end position="115"/>
    </location>
</feature>
<dbReference type="SUPFAM" id="SSF52172">
    <property type="entry name" value="CheY-like"/>
    <property type="match status" value="1"/>
</dbReference>
<protein>
    <submittedName>
        <fullName evidence="10">Response regulator transcription factor</fullName>
    </submittedName>
</protein>
<dbReference type="Gene3D" id="3.40.50.2300">
    <property type="match status" value="1"/>
</dbReference>
<dbReference type="InterPro" id="IPR001789">
    <property type="entry name" value="Sig_transdc_resp-reg_receiver"/>
</dbReference>
<reference evidence="10 11" key="1">
    <citation type="submission" date="2020-04" db="EMBL/GenBank/DDBJ databases">
        <title>Pseudoalteromonas caenipelagi sp. nov., isolated from a tidal flat.</title>
        <authorList>
            <person name="Park S."/>
            <person name="Yoon J.-H."/>
        </authorList>
    </citation>
    <scope>NUCLEOTIDE SEQUENCE [LARGE SCALE GENOMIC DNA]</scope>
    <source>
        <strain evidence="10 11">JBTF-M23</strain>
    </source>
</reference>
<keyword evidence="4 7" id="KW-0238">DNA-binding</keyword>
<keyword evidence="5" id="KW-0804">Transcription</keyword>
<dbReference type="PANTHER" id="PTHR48111">
    <property type="entry name" value="REGULATOR OF RPOS"/>
    <property type="match status" value="1"/>
</dbReference>
<dbReference type="EMBL" id="JABBPG010000002">
    <property type="protein sequence ID" value="NOU50407.1"/>
    <property type="molecule type" value="Genomic_DNA"/>
</dbReference>
<dbReference type="InterPro" id="IPR011006">
    <property type="entry name" value="CheY-like_superfamily"/>
</dbReference>
<dbReference type="AlphaFoldDB" id="A0A849VFA1"/>
<keyword evidence="3" id="KW-0805">Transcription regulation</keyword>
<keyword evidence="2" id="KW-0902">Two-component regulatory system</keyword>
<dbReference type="PROSITE" id="PS50110">
    <property type="entry name" value="RESPONSE_REGULATORY"/>
    <property type="match status" value="1"/>
</dbReference>
<evidence type="ECO:0000259" key="8">
    <source>
        <dbReference type="PROSITE" id="PS50110"/>
    </source>
</evidence>
<dbReference type="Proteomes" id="UP000586305">
    <property type="component" value="Unassembled WGS sequence"/>
</dbReference>
<evidence type="ECO:0000256" key="5">
    <source>
        <dbReference type="ARBA" id="ARBA00023163"/>
    </source>
</evidence>
<feature type="modified residue" description="4-aspartylphosphate" evidence="6">
    <location>
        <position position="51"/>
    </location>
</feature>
<dbReference type="Pfam" id="PF00072">
    <property type="entry name" value="Response_reg"/>
    <property type="match status" value="1"/>
</dbReference>
<dbReference type="InterPro" id="IPR001867">
    <property type="entry name" value="OmpR/PhoB-type_DNA-bd"/>
</dbReference>
<evidence type="ECO:0000256" key="4">
    <source>
        <dbReference type="ARBA" id="ARBA00023125"/>
    </source>
</evidence>
<evidence type="ECO:0000256" key="1">
    <source>
        <dbReference type="ARBA" id="ARBA00022553"/>
    </source>
</evidence>
<dbReference type="GO" id="GO:0005829">
    <property type="term" value="C:cytosol"/>
    <property type="evidence" value="ECO:0007669"/>
    <property type="project" value="TreeGrafter"/>
</dbReference>
<comment type="caution">
    <text evidence="10">The sequence shown here is derived from an EMBL/GenBank/DDBJ whole genome shotgun (WGS) entry which is preliminary data.</text>
</comment>
<evidence type="ECO:0000313" key="11">
    <source>
        <dbReference type="Proteomes" id="UP000586305"/>
    </source>
</evidence>
<dbReference type="GO" id="GO:0000156">
    <property type="term" value="F:phosphorelay response regulator activity"/>
    <property type="evidence" value="ECO:0007669"/>
    <property type="project" value="TreeGrafter"/>
</dbReference>
<evidence type="ECO:0000256" key="7">
    <source>
        <dbReference type="PROSITE-ProRule" id="PRU01091"/>
    </source>
</evidence>
<organism evidence="10 11">
    <name type="scientific">Pseudoalteromonas caenipelagi</name>
    <dbReference type="NCBI Taxonomy" id="2726988"/>
    <lineage>
        <taxon>Bacteria</taxon>
        <taxon>Pseudomonadati</taxon>
        <taxon>Pseudomonadota</taxon>
        <taxon>Gammaproteobacteria</taxon>
        <taxon>Alteromonadales</taxon>
        <taxon>Pseudoalteromonadaceae</taxon>
        <taxon>Pseudoalteromonas</taxon>
    </lineage>
</organism>
<dbReference type="SMART" id="SM00448">
    <property type="entry name" value="REC"/>
    <property type="match status" value="1"/>
</dbReference>
<feature type="domain" description="OmpR/PhoB-type" evidence="9">
    <location>
        <begin position="123"/>
        <end position="220"/>
    </location>
</feature>
<dbReference type="PROSITE" id="PS51755">
    <property type="entry name" value="OMPR_PHOB"/>
    <property type="match status" value="1"/>
</dbReference>
<dbReference type="GO" id="GO:0006355">
    <property type="term" value="P:regulation of DNA-templated transcription"/>
    <property type="evidence" value="ECO:0007669"/>
    <property type="project" value="InterPro"/>
</dbReference>
<gene>
    <name evidence="10" type="ORF">HG263_07610</name>
</gene>
<dbReference type="RefSeq" id="WP_171625470.1">
    <property type="nucleotide sequence ID" value="NZ_JABBPG010000002.1"/>
</dbReference>
<dbReference type="GO" id="GO:0000976">
    <property type="term" value="F:transcription cis-regulatory region binding"/>
    <property type="evidence" value="ECO:0007669"/>
    <property type="project" value="TreeGrafter"/>
</dbReference>
<proteinExistence type="predicted"/>
<dbReference type="Gene3D" id="1.10.10.10">
    <property type="entry name" value="Winged helix-like DNA-binding domain superfamily/Winged helix DNA-binding domain"/>
    <property type="match status" value="1"/>
</dbReference>
<dbReference type="SMART" id="SM00862">
    <property type="entry name" value="Trans_reg_C"/>
    <property type="match status" value="1"/>
</dbReference>
<name>A0A849VFA1_9GAMM</name>
<evidence type="ECO:0000256" key="3">
    <source>
        <dbReference type="ARBA" id="ARBA00023015"/>
    </source>
</evidence>
<evidence type="ECO:0000256" key="6">
    <source>
        <dbReference type="PROSITE-ProRule" id="PRU00169"/>
    </source>
</evidence>
<evidence type="ECO:0000256" key="2">
    <source>
        <dbReference type="ARBA" id="ARBA00023012"/>
    </source>
</evidence>
<dbReference type="PANTHER" id="PTHR48111:SF22">
    <property type="entry name" value="REGULATOR OF RPOS"/>
    <property type="match status" value="1"/>
</dbReference>
<keyword evidence="1 6" id="KW-0597">Phosphoprotein</keyword>
<evidence type="ECO:0000313" key="10">
    <source>
        <dbReference type="EMBL" id="NOU50407.1"/>
    </source>
</evidence>
<dbReference type="GO" id="GO:0032993">
    <property type="term" value="C:protein-DNA complex"/>
    <property type="evidence" value="ECO:0007669"/>
    <property type="project" value="TreeGrafter"/>
</dbReference>
<feature type="DNA-binding region" description="OmpR/PhoB-type" evidence="7">
    <location>
        <begin position="123"/>
        <end position="220"/>
    </location>
</feature>
<evidence type="ECO:0000259" key="9">
    <source>
        <dbReference type="PROSITE" id="PS51755"/>
    </source>
</evidence>
<sequence>MIILLVEDDTLLATHSIDFLAKEGIEVDYASTVRQAKSISAQQQYDAIVLDINLPDGDGLNLAQQWQHTRSEPILFLSARAALDDKLKAFSFGALDYLTKPFALEELAIRIKLLANKNTLKSNKRFALDSLNVDLNAKIITRAQRLIVLSPQQWQLLTLLVEHYPNPVDKATVINTIWPDQDVNNNMYKSLLTRLRSNLSHEHETPLLHTLKKQGIVLKMEKTDE</sequence>
<dbReference type="InterPro" id="IPR039420">
    <property type="entry name" value="WalR-like"/>
</dbReference>
<keyword evidence="11" id="KW-1185">Reference proteome</keyword>